<dbReference type="SUPFAM" id="SSF54695">
    <property type="entry name" value="POZ domain"/>
    <property type="match status" value="1"/>
</dbReference>
<name>A0A067M8Z2_BOTB1</name>
<accession>A0A067M8Z2</accession>
<evidence type="ECO:0000259" key="1">
    <source>
        <dbReference type="PROSITE" id="PS50097"/>
    </source>
</evidence>
<keyword evidence="3" id="KW-1185">Reference proteome</keyword>
<dbReference type="Pfam" id="PF00651">
    <property type="entry name" value="BTB"/>
    <property type="match status" value="1"/>
</dbReference>
<protein>
    <recommendedName>
        <fullName evidence="1">BTB domain-containing protein</fullName>
    </recommendedName>
</protein>
<dbReference type="CDD" id="cd18186">
    <property type="entry name" value="BTB_POZ_ZBTB_KLHL-like"/>
    <property type="match status" value="1"/>
</dbReference>
<evidence type="ECO:0000313" key="3">
    <source>
        <dbReference type="Proteomes" id="UP000027195"/>
    </source>
</evidence>
<dbReference type="PROSITE" id="PS50097">
    <property type="entry name" value="BTB"/>
    <property type="match status" value="1"/>
</dbReference>
<reference evidence="3" key="1">
    <citation type="journal article" date="2014" name="Proc. Natl. Acad. Sci. U.S.A.">
        <title>Extensive sampling of basidiomycete genomes demonstrates inadequacy of the white-rot/brown-rot paradigm for wood decay fungi.</title>
        <authorList>
            <person name="Riley R."/>
            <person name="Salamov A.A."/>
            <person name="Brown D.W."/>
            <person name="Nagy L.G."/>
            <person name="Floudas D."/>
            <person name="Held B.W."/>
            <person name="Levasseur A."/>
            <person name="Lombard V."/>
            <person name="Morin E."/>
            <person name="Otillar R."/>
            <person name="Lindquist E.A."/>
            <person name="Sun H."/>
            <person name="LaButti K.M."/>
            <person name="Schmutz J."/>
            <person name="Jabbour D."/>
            <person name="Luo H."/>
            <person name="Baker S.E."/>
            <person name="Pisabarro A.G."/>
            <person name="Walton J.D."/>
            <person name="Blanchette R.A."/>
            <person name="Henrissat B."/>
            <person name="Martin F."/>
            <person name="Cullen D."/>
            <person name="Hibbett D.S."/>
            <person name="Grigoriev I.V."/>
        </authorList>
    </citation>
    <scope>NUCLEOTIDE SEQUENCE [LARGE SCALE GENOMIC DNA]</scope>
    <source>
        <strain evidence="3">FD-172 SS1</strain>
    </source>
</reference>
<dbReference type="OrthoDB" id="3238373at2759"/>
<dbReference type="Proteomes" id="UP000027195">
    <property type="component" value="Unassembled WGS sequence"/>
</dbReference>
<dbReference type="STRING" id="930990.A0A067M8Z2"/>
<sequence>MNDDKQAAVRDPKYYFADGSVIIRVEDRLFKIHKSRLSTNSSIFETLFTLPESTASGSGGREGQSDENPVILEGESSIAFRSLVWALYATPPEIARIQHSSDMGHIETVADVARLAHKYDLNEYESWGTECLSHFLPFLPASDLRVYSILRAAILCHDEVLQQSALQRIRNGIRDHLYDPIDAIKVADDLGFRPLIGLAYYYTLSNARERVDSWMSHPELTRDQRIRLMSGHCQLVALGQRQRRILPSHPHFCQLQSRARCEATWKSYMNAAFFDVMSPDVLVVLRAEILLEAAAKLEPRCQTAFKSAVHNLAIFISEADLWKVFADVQ</sequence>
<dbReference type="SMART" id="SM00225">
    <property type="entry name" value="BTB"/>
    <property type="match status" value="1"/>
</dbReference>
<organism evidence="2 3">
    <name type="scientific">Botryobasidium botryosum (strain FD-172 SS1)</name>
    <dbReference type="NCBI Taxonomy" id="930990"/>
    <lineage>
        <taxon>Eukaryota</taxon>
        <taxon>Fungi</taxon>
        <taxon>Dikarya</taxon>
        <taxon>Basidiomycota</taxon>
        <taxon>Agaricomycotina</taxon>
        <taxon>Agaricomycetes</taxon>
        <taxon>Cantharellales</taxon>
        <taxon>Botryobasidiaceae</taxon>
        <taxon>Botryobasidium</taxon>
    </lineage>
</organism>
<dbReference type="InterPro" id="IPR011333">
    <property type="entry name" value="SKP1/BTB/POZ_sf"/>
</dbReference>
<dbReference type="AlphaFoldDB" id="A0A067M8Z2"/>
<dbReference type="InterPro" id="IPR000210">
    <property type="entry name" value="BTB/POZ_dom"/>
</dbReference>
<proteinExistence type="predicted"/>
<dbReference type="InParanoid" id="A0A067M8Z2"/>
<dbReference type="EMBL" id="KL198051">
    <property type="protein sequence ID" value="KDQ12238.1"/>
    <property type="molecule type" value="Genomic_DNA"/>
</dbReference>
<evidence type="ECO:0000313" key="2">
    <source>
        <dbReference type="EMBL" id="KDQ12238.1"/>
    </source>
</evidence>
<dbReference type="Gene3D" id="3.30.710.10">
    <property type="entry name" value="Potassium Channel Kv1.1, Chain A"/>
    <property type="match status" value="1"/>
</dbReference>
<gene>
    <name evidence="2" type="ORF">BOTBODRAFT_67452</name>
</gene>
<feature type="domain" description="BTB" evidence="1">
    <location>
        <begin position="19"/>
        <end position="96"/>
    </location>
</feature>
<dbReference type="HOGENOM" id="CLU_040061_0_0_1"/>